<keyword evidence="2" id="KW-0472">Membrane</keyword>
<dbReference type="RefSeq" id="XP_067716659.1">
    <property type="nucleotide sequence ID" value="XM_067860558.1"/>
</dbReference>
<proteinExistence type="predicted"/>
<dbReference type="GeneID" id="94196071"/>
<evidence type="ECO:0000313" key="4">
    <source>
        <dbReference type="Proteomes" id="UP001497744"/>
    </source>
</evidence>
<keyword evidence="4" id="KW-1185">Reference proteome</keyword>
<sequence length="316" mass="32345">MQVRYNIRGSHTSLLHVLHAAKVHARRGQVGPEEAVPQGHGDGAQGGAEDDLHAHVLALVVHGVARPRDEAHNVLGHLGDRGWGPVLVVDHAVLQRRRHGDGAAREVVVEIEALTQLNPLWGVTVASKQREQVVGAGLAGGGHEREVGGNGAAVGEARGLGVGVGRWERVGQNAGPHVHLPLVVGAVLNLVLLGDLLGALLRVHFVGEVAEPQVLHGVASGADLAIDLVAPADAADVVAVEGALEPEGVVGRPGRVDVGTPGNRPTLVPVVQHGCAQRDVDVGLQALVAVLGAVLVLVLGVGFEEVGQALLGARGG</sequence>
<name>A0AAV4LYC1_BABCB</name>
<dbReference type="GO" id="GO:0005840">
    <property type="term" value="C:ribosome"/>
    <property type="evidence" value="ECO:0007669"/>
    <property type="project" value="UniProtKB-KW"/>
</dbReference>
<keyword evidence="3" id="KW-0689">Ribosomal protein</keyword>
<reference evidence="3 4" key="1">
    <citation type="submission" date="2021-06" db="EMBL/GenBank/DDBJ databases">
        <title>Genome sequence of Babesia caballi.</title>
        <authorList>
            <person name="Yamagishi J."/>
            <person name="Kidaka T."/>
            <person name="Ochi A."/>
        </authorList>
    </citation>
    <scope>NUCLEOTIDE SEQUENCE [LARGE SCALE GENOMIC DNA]</scope>
    <source>
        <strain evidence="3">USDA-D6B2</strain>
    </source>
</reference>
<dbReference type="AlphaFoldDB" id="A0AAV4LYC1"/>
<keyword evidence="3" id="KW-0687">Ribonucleoprotein</keyword>
<dbReference type="Proteomes" id="UP001497744">
    <property type="component" value="Unassembled WGS sequence"/>
</dbReference>
<dbReference type="EMBL" id="BPLF01000003">
    <property type="protein sequence ID" value="GIX64590.1"/>
    <property type="molecule type" value="Genomic_DNA"/>
</dbReference>
<keyword evidence="2" id="KW-0812">Transmembrane</keyword>
<evidence type="ECO:0000256" key="1">
    <source>
        <dbReference type="SAM" id="MobiDB-lite"/>
    </source>
</evidence>
<evidence type="ECO:0000313" key="3">
    <source>
        <dbReference type="EMBL" id="GIX64590.1"/>
    </source>
</evidence>
<organism evidence="3 4">
    <name type="scientific">Babesia caballi</name>
    <dbReference type="NCBI Taxonomy" id="5871"/>
    <lineage>
        <taxon>Eukaryota</taxon>
        <taxon>Sar</taxon>
        <taxon>Alveolata</taxon>
        <taxon>Apicomplexa</taxon>
        <taxon>Aconoidasida</taxon>
        <taxon>Piroplasmida</taxon>
        <taxon>Babesiidae</taxon>
        <taxon>Babesia</taxon>
    </lineage>
</organism>
<feature type="transmembrane region" description="Helical" evidence="2">
    <location>
        <begin position="282"/>
        <end position="303"/>
    </location>
</feature>
<evidence type="ECO:0000256" key="2">
    <source>
        <dbReference type="SAM" id="Phobius"/>
    </source>
</evidence>
<gene>
    <name evidence="3" type="ORF">BcabD6B2_40250</name>
</gene>
<keyword evidence="2" id="KW-1133">Transmembrane helix</keyword>
<comment type="caution">
    <text evidence="3">The sequence shown here is derived from an EMBL/GenBank/DDBJ whole genome shotgun (WGS) entry which is preliminary data.</text>
</comment>
<protein>
    <submittedName>
        <fullName evidence="3">39S ribosomal protein L4</fullName>
    </submittedName>
</protein>
<accession>A0AAV4LYC1</accession>
<feature type="region of interest" description="Disordered" evidence="1">
    <location>
        <begin position="26"/>
        <end position="48"/>
    </location>
</feature>